<feature type="compositionally biased region" description="Low complexity" evidence="1">
    <location>
        <begin position="945"/>
        <end position="996"/>
    </location>
</feature>
<feature type="compositionally biased region" description="Pro residues" evidence="1">
    <location>
        <begin position="583"/>
        <end position="592"/>
    </location>
</feature>
<feature type="compositionally biased region" description="Basic and acidic residues" evidence="1">
    <location>
        <begin position="712"/>
        <end position="722"/>
    </location>
</feature>
<feature type="region of interest" description="Disordered" evidence="1">
    <location>
        <begin position="260"/>
        <end position="289"/>
    </location>
</feature>
<feature type="compositionally biased region" description="Low complexity" evidence="1">
    <location>
        <begin position="725"/>
        <end position="763"/>
    </location>
</feature>
<evidence type="ECO:0000313" key="2">
    <source>
        <dbReference type="EMBL" id="OSD02805.1"/>
    </source>
</evidence>
<feature type="region of interest" description="Disordered" evidence="1">
    <location>
        <begin position="1"/>
        <end position="27"/>
    </location>
</feature>
<feature type="region of interest" description="Disordered" evidence="1">
    <location>
        <begin position="361"/>
        <end position="1283"/>
    </location>
</feature>
<dbReference type="STRING" id="1353009.A0A1Y2INW4"/>
<gene>
    <name evidence="2" type="ORF">PYCCODRAFT_1467493</name>
</gene>
<feature type="compositionally biased region" description="Polar residues" evidence="1">
    <location>
        <begin position="909"/>
        <end position="921"/>
    </location>
</feature>
<feature type="compositionally biased region" description="Basic and acidic residues" evidence="1">
    <location>
        <begin position="361"/>
        <end position="380"/>
    </location>
</feature>
<feature type="compositionally biased region" description="Polar residues" evidence="1">
    <location>
        <begin position="196"/>
        <end position="226"/>
    </location>
</feature>
<feature type="compositionally biased region" description="Basic and acidic residues" evidence="1">
    <location>
        <begin position="400"/>
        <end position="414"/>
    </location>
</feature>
<organism evidence="2 3">
    <name type="scientific">Trametes coccinea (strain BRFM310)</name>
    <name type="common">Pycnoporus coccineus</name>
    <dbReference type="NCBI Taxonomy" id="1353009"/>
    <lineage>
        <taxon>Eukaryota</taxon>
        <taxon>Fungi</taxon>
        <taxon>Dikarya</taxon>
        <taxon>Basidiomycota</taxon>
        <taxon>Agaricomycotina</taxon>
        <taxon>Agaricomycetes</taxon>
        <taxon>Polyporales</taxon>
        <taxon>Polyporaceae</taxon>
        <taxon>Trametes</taxon>
    </lineage>
</organism>
<keyword evidence="3" id="KW-1185">Reference proteome</keyword>
<accession>A0A1Y2INW4</accession>
<feature type="compositionally biased region" description="Polar residues" evidence="1">
    <location>
        <begin position="126"/>
        <end position="137"/>
    </location>
</feature>
<feature type="compositionally biased region" description="Low complexity" evidence="1">
    <location>
        <begin position="679"/>
        <end position="692"/>
    </location>
</feature>
<feature type="compositionally biased region" description="Low complexity" evidence="1">
    <location>
        <begin position="813"/>
        <end position="856"/>
    </location>
</feature>
<feature type="compositionally biased region" description="Low complexity" evidence="1">
    <location>
        <begin position="1099"/>
        <end position="1108"/>
    </location>
</feature>
<dbReference type="OrthoDB" id="3230904at2759"/>
<feature type="compositionally biased region" description="Polar residues" evidence="1">
    <location>
        <begin position="1184"/>
        <end position="1193"/>
    </location>
</feature>
<feature type="region of interest" description="Disordered" evidence="1">
    <location>
        <begin position="191"/>
        <end position="247"/>
    </location>
</feature>
<reference evidence="2 3" key="1">
    <citation type="journal article" date="2015" name="Biotechnol. Biofuels">
        <title>Enhanced degradation of softwood versus hardwood by the white-rot fungus Pycnoporus coccineus.</title>
        <authorList>
            <person name="Couturier M."/>
            <person name="Navarro D."/>
            <person name="Chevret D."/>
            <person name="Henrissat B."/>
            <person name="Piumi F."/>
            <person name="Ruiz-Duenas F.J."/>
            <person name="Martinez A.T."/>
            <person name="Grigoriev I.V."/>
            <person name="Riley R."/>
            <person name="Lipzen A."/>
            <person name="Berrin J.G."/>
            <person name="Master E.R."/>
            <person name="Rosso M.N."/>
        </authorList>
    </citation>
    <scope>NUCLEOTIDE SEQUENCE [LARGE SCALE GENOMIC DNA]</scope>
    <source>
        <strain evidence="2 3">BRFM310</strain>
    </source>
</reference>
<feature type="compositionally biased region" description="Low complexity" evidence="1">
    <location>
        <begin position="1257"/>
        <end position="1269"/>
    </location>
</feature>
<feature type="compositionally biased region" description="Polar residues" evidence="1">
    <location>
        <begin position="262"/>
        <end position="275"/>
    </location>
</feature>
<proteinExistence type="predicted"/>
<feature type="compositionally biased region" description="Low complexity" evidence="1">
    <location>
        <begin position="660"/>
        <end position="670"/>
    </location>
</feature>
<evidence type="ECO:0000313" key="3">
    <source>
        <dbReference type="Proteomes" id="UP000193067"/>
    </source>
</evidence>
<protein>
    <submittedName>
        <fullName evidence="2">Uncharacterized protein</fullName>
    </submittedName>
</protein>
<feature type="compositionally biased region" description="Pro residues" evidence="1">
    <location>
        <begin position="448"/>
        <end position="457"/>
    </location>
</feature>
<feature type="compositionally biased region" description="Polar residues" evidence="1">
    <location>
        <begin position="637"/>
        <end position="647"/>
    </location>
</feature>
<feature type="region of interest" description="Disordered" evidence="1">
    <location>
        <begin position="43"/>
        <end position="137"/>
    </location>
</feature>
<feature type="compositionally biased region" description="Low complexity" evidence="1">
    <location>
        <begin position="772"/>
        <end position="783"/>
    </location>
</feature>
<feature type="compositionally biased region" description="Polar residues" evidence="1">
    <location>
        <begin position="1053"/>
        <end position="1079"/>
    </location>
</feature>
<dbReference type="Proteomes" id="UP000193067">
    <property type="component" value="Unassembled WGS sequence"/>
</dbReference>
<feature type="compositionally biased region" description="Low complexity" evidence="1">
    <location>
        <begin position="887"/>
        <end position="907"/>
    </location>
</feature>
<feature type="compositionally biased region" description="Basic and acidic residues" evidence="1">
    <location>
        <begin position="1026"/>
        <end position="1038"/>
    </location>
</feature>
<feature type="compositionally biased region" description="Low complexity" evidence="1">
    <location>
        <begin position="1137"/>
        <end position="1156"/>
    </location>
</feature>
<feature type="compositionally biased region" description="Low complexity" evidence="1">
    <location>
        <begin position="1224"/>
        <end position="1237"/>
    </location>
</feature>
<feature type="compositionally biased region" description="Basic residues" evidence="1">
    <location>
        <begin position="1271"/>
        <end position="1283"/>
    </location>
</feature>
<feature type="compositionally biased region" description="Basic residues" evidence="1">
    <location>
        <begin position="472"/>
        <end position="490"/>
    </location>
</feature>
<dbReference type="EMBL" id="KZ084103">
    <property type="protein sequence ID" value="OSD02805.1"/>
    <property type="molecule type" value="Genomic_DNA"/>
</dbReference>
<feature type="compositionally biased region" description="Basic and acidic residues" evidence="1">
    <location>
        <begin position="507"/>
        <end position="520"/>
    </location>
</feature>
<feature type="compositionally biased region" description="Pro residues" evidence="1">
    <location>
        <begin position="1238"/>
        <end position="1249"/>
    </location>
</feature>
<feature type="compositionally biased region" description="Acidic residues" evidence="1">
    <location>
        <begin position="496"/>
        <end position="506"/>
    </location>
</feature>
<feature type="compositionally biased region" description="Low complexity" evidence="1">
    <location>
        <begin position="1163"/>
        <end position="1174"/>
    </location>
</feature>
<evidence type="ECO:0000256" key="1">
    <source>
        <dbReference type="SAM" id="MobiDB-lite"/>
    </source>
</evidence>
<name>A0A1Y2INW4_TRAC3</name>
<feature type="compositionally biased region" description="Low complexity" evidence="1">
    <location>
        <begin position="624"/>
        <end position="636"/>
    </location>
</feature>
<sequence length="1283" mass="131649">MPPSLSARDSPRNHHGRRRAARGQLARSGSLFGTLKNLVTAPLAWLSSQDDFEDTPGKRRRTARAVERVEDSDEEDRPTAKRKRVDSPETSPPPLTQPTRSTQGYLDVPEDLIPKQSIPRQRLTAPASNLRSSSFTPSLSVPAMQEAHLVRRTASPAISASFSQPAAIQRTQSMDPPAYRAISLSRDVSMEGGLTGSATRDVTMSPTRQTPFQLRSRSSLTPQPSGQAFGPTPQHKGRDASEPPPLAALMSNPVFVKPPPQLQHTQPEQPVTTLGSLAGSKGHTGRTPMRQHSGLFLGARPGSIAESSSTPFIAPINAAEKALHDLDVYKTPLLPSRLRGSQTIPDMFKPKKLHTPVLMRSEREHKPRLGTSEKMKDREQATAARPYAGRSSMKKMLAKRKMEEEEELKRERASAIETDQDEEADEQRNATAQSAELKQAENKVPNVTIPPPEPAQPARPIGGREQSSLRVGRTRVGRNHIARPVSKGRNRFSAAFDDDEGDDAMLDEGREQKAAEEPKKLPTLFESPKGFSFAQEKPPIAQDANAKEPPIAALPFSLTNPSASSAPTSAPPAQPFSFGEPPKASPPAPTSPKKPEASAAGTSLFPAVPSISLVPPSPAPPKPETSASADTGTTSSIPNFFANSSIFSKPGVNIAPPAPASAVPPTTNNASESTSKIDSPSAQSTTPSAPFSFGGSAAPPLFGNTAQTPSQKEPEPAKEEPKQPAPSLFGTGSSSTPFSFGNTTTSAAPSTSTPSLFGSSSASEPKEGATVPSASSFFASRPALPAPEEPTTTPSAGALVPVSAPASTPFSFGAPAKPAEAPASSPTPFSFGTPSASAAPAPPSASSAPFTFGAPKAEPPKEPENKPLFGAEPPKSLFGAPAPSPSPFGGSQPASASASAETAPKSPFTFGQLTQTASSTPAIEAPKPIFPSSSSGGSGGFTFGAPAPSTSAVPATPAKSPFSFGASPATPAASTTDNKPAFSFGAPSPAPQASAPTTLFGGPSSGGDGANKPFAFGAPARAATPPKDENEMRMEESPTRNGGMDMNGHEQPKPSTGFTFGAPSGSSGISPFGQPSQPAASPFSFGAKTEPKPEPKPAAPFSFGTSTSSGGGFGFGQKPAENTQSPISPAPFGSSMPFGQAAAPPAQSAPSFSFGATSGGFGQSASSTPASPSTFGQPAPFSFGTPTSATAPSNPFAFGSQPASPATSNTGLPQPPGSSGGPTGFSFGQPSPATTQPPASPFGAAPPAPGGVSFTIGAAAPQPQAAAGARAIKKLPNRRGGRR</sequence>